<dbReference type="SUPFAM" id="SSF50974">
    <property type="entry name" value="Nitrous oxide reductase, N-terminal domain"/>
    <property type="match status" value="1"/>
</dbReference>
<dbReference type="PANTHER" id="PTHR47197">
    <property type="entry name" value="PROTEIN NIRF"/>
    <property type="match status" value="1"/>
</dbReference>
<dbReference type="Pfam" id="PF10282">
    <property type="entry name" value="Lactonase"/>
    <property type="match status" value="2"/>
</dbReference>
<dbReference type="InterPro" id="IPR017850">
    <property type="entry name" value="Alkaline_phosphatase_core_sf"/>
</dbReference>
<name>A0A402AY59_9CHLR</name>
<dbReference type="Gene3D" id="2.40.10.500">
    <property type="match status" value="1"/>
</dbReference>
<dbReference type="Pfam" id="PF04185">
    <property type="entry name" value="Phosphoesterase"/>
    <property type="match status" value="1"/>
</dbReference>
<keyword evidence="3" id="KW-1185">Reference proteome</keyword>
<accession>A0A402AY59</accession>
<dbReference type="InterPro" id="IPR011045">
    <property type="entry name" value="N2O_reductase_N"/>
</dbReference>
<evidence type="ECO:0000256" key="1">
    <source>
        <dbReference type="ARBA" id="ARBA00022801"/>
    </source>
</evidence>
<dbReference type="Gene3D" id="2.130.10.10">
    <property type="entry name" value="YVTN repeat-like/Quinoprotein amine dehydrogenase"/>
    <property type="match status" value="2"/>
</dbReference>
<sequence>MPGTKNGATRLVDTWTITPAGQQTVLGDLPLNAVLAPDGKHLLVSNGGAGIQSLQVISTSNHTLVQTIPYISPHSVFVGLAYSPDGKIAYASGGGENIVHTYTVSADGHLHEEAAISLQEHHLNNFPTGLSLSPDGKRLYVADNLAHTMAIVDTASKKVLKHVTIGLYPYTTLASKDGKLIYASNWGDATISVVSTKTNDEIASIPVGQHPTAMVLSPHDDYLYVAAANSDAISIIDTDEQREVGRISVSPRPHAPLSSSPQGLALSPNGKTLYVVDAGNNEVVVINLQGDKGQIQGRIPTAWYPTSVNVDAANSTLYVTNGKGIGAGPNDKRLYADPVRVKPPIVDAVSGYNNHYCNCAFNGFTGSMINGTLSTIEIPKAERLKLYTDQVSRNDGKPAAVLNERDANNPIPRPGGTSPIKHVIYVIKENRTYDQVLGDEKPANGDAQLTLFPQKITPNIHTLARRFGVFDNFYADAEVSADGHNWINSANANDYIEKMWPQNYSPGINGRHRPADFSGDNAIGLSPGGYIWDAAAEAHITYRDYGEFYQLHTKEPPHLLPAAQAASCKGPVAHTYLGEHIPPGQVLCFAPMQVTGEVVPRLLNHYDPRYKPFDLNFMDADRVKEWKREFAQFVAHNNLPQLELVWLPNDHTEGTRAGKLTPQAYVADNDYALGQMVDAVSHSKYWASTAIFVTEDDSQNGPDHVDAHRTESLVISPYTARRQVHVDHTLYDTAAMLRTIELILGLRPLSQYDANAVPMWRAFTSHANTTPYTVRREDISTTATNSRTAYGAAASERMDFSMEDNIPMDQLNQILWYAIKGIHTPYPGIRQASPVTAPDNDG</sequence>
<dbReference type="Proteomes" id="UP000287188">
    <property type="component" value="Unassembled WGS sequence"/>
</dbReference>
<dbReference type="PANTHER" id="PTHR47197:SF3">
    <property type="entry name" value="DIHYDRO-HEME D1 DEHYDROGENASE"/>
    <property type="match status" value="1"/>
</dbReference>
<keyword evidence="1" id="KW-0378">Hydrolase</keyword>
<evidence type="ECO:0000313" key="2">
    <source>
        <dbReference type="EMBL" id="GCE24028.1"/>
    </source>
</evidence>
<dbReference type="GO" id="GO:0016788">
    <property type="term" value="F:hydrolase activity, acting on ester bonds"/>
    <property type="evidence" value="ECO:0007669"/>
    <property type="project" value="InterPro"/>
</dbReference>
<dbReference type="Gene3D" id="3.40.720.10">
    <property type="entry name" value="Alkaline Phosphatase, subunit A"/>
    <property type="match status" value="1"/>
</dbReference>
<comment type="caution">
    <text evidence="2">The sequence shown here is derived from an EMBL/GenBank/DDBJ whole genome shotgun (WGS) entry which is preliminary data.</text>
</comment>
<protein>
    <submittedName>
        <fullName evidence="2">Lipoprotein</fullName>
    </submittedName>
</protein>
<dbReference type="EMBL" id="BIFS01000002">
    <property type="protein sequence ID" value="GCE24028.1"/>
    <property type="molecule type" value="Genomic_DNA"/>
</dbReference>
<reference evidence="3" key="1">
    <citation type="submission" date="2018-12" db="EMBL/GenBank/DDBJ databases">
        <title>Tengunoibacter tsumagoiensis gen. nov., sp. nov., Dictyobacter kobayashii sp. nov., D. alpinus sp. nov., and D. joshuensis sp. nov. and description of Dictyobacteraceae fam. nov. within the order Ktedonobacterales isolated from Tengu-no-mugimeshi.</title>
        <authorList>
            <person name="Wang C.M."/>
            <person name="Zheng Y."/>
            <person name="Sakai Y."/>
            <person name="Toyoda A."/>
            <person name="Minakuchi Y."/>
            <person name="Abe K."/>
            <person name="Yokota A."/>
            <person name="Yabe S."/>
        </authorList>
    </citation>
    <scope>NUCLEOTIDE SEQUENCE [LARGE SCALE GENOMIC DNA]</scope>
    <source>
        <strain evidence="3">Uno11</strain>
    </source>
</reference>
<dbReference type="InterPro" id="IPR011964">
    <property type="entry name" value="YVTN_b-propeller_repeat"/>
</dbReference>
<keyword evidence="2" id="KW-0449">Lipoprotein</keyword>
<organism evidence="2 3">
    <name type="scientific">Dictyobacter kobayashii</name>
    <dbReference type="NCBI Taxonomy" id="2014872"/>
    <lineage>
        <taxon>Bacteria</taxon>
        <taxon>Bacillati</taxon>
        <taxon>Chloroflexota</taxon>
        <taxon>Ktedonobacteria</taxon>
        <taxon>Ktedonobacterales</taxon>
        <taxon>Dictyobacteraceae</taxon>
        <taxon>Dictyobacter</taxon>
    </lineage>
</organism>
<evidence type="ECO:0000313" key="3">
    <source>
        <dbReference type="Proteomes" id="UP000287188"/>
    </source>
</evidence>
<dbReference type="InterPro" id="IPR019405">
    <property type="entry name" value="Lactonase_7-beta_prop"/>
</dbReference>
<dbReference type="AlphaFoldDB" id="A0A402AY59"/>
<dbReference type="InterPro" id="IPR015943">
    <property type="entry name" value="WD40/YVTN_repeat-like_dom_sf"/>
</dbReference>
<gene>
    <name evidence="2" type="ORF">KDK_78280</name>
</gene>
<proteinExistence type="predicted"/>
<dbReference type="InterPro" id="IPR007312">
    <property type="entry name" value="Phosphoesterase"/>
</dbReference>
<dbReference type="NCBIfam" id="TIGR02276">
    <property type="entry name" value="beta_rpt_yvtn"/>
    <property type="match status" value="2"/>
</dbReference>
<dbReference type="InterPro" id="IPR051200">
    <property type="entry name" value="Host-pathogen_enzymatic-act"/>
</dbReference>